<keyword evidence="4" id="KW-1133">Transmembrane helix</keyword>
<comment type="similarity">
    <text evidence="1">Belongs to the MCTP family.</text>
</comment>
<dbReference type="PANTHER" id="PTHR45911:SF4">
    <property type="entry name" value="MULTIPLE C2 AND TRANSMEMBRANE DOMAIN-CONTAINING PROTEIN"/>
    <property type="match status" value="1"/>
</dbReference>
<reference evidence="5 6" key="1">
    <citation type="journal article" date="2018" name="Nat. Ecol. Evol.">
        <title>Shark genomes provide insights into elasmobranch evolution and the origin of vertebrates.</title>
        <authorList>
            <person name="Hara Y"/>
            <person name="Yamaguchi K"/>
            <person name="Onimaru K"/>
            <person name="Kadota M"/>
            <person name="Koyanagi M"/>
            <person name="Keeley SD"/>
            <person name="Tatsumi K"/>
            <person name="Tanaka K"/>
            <person name="Motone F"/>
            <person name="Kageyama Y"/>
            <person name="Nozu R"/>
            <person name="Adachi N"/>
            <person name="Nishimura O"/>
            <person name="Nakagawa R"/>
            <person name="Tanegashima C"/>
            <person name="Kiyatake I"/>
            <person name="Matsumoto R"/>
            <person name="Murakumo K"/>
            <person name="Nishida K"/>
            <person name="Terakita A"/>
            <person name="Kuratani S"/>
            <person name="Sato K"/>
            <person name="Hyodo S Kuraku.S."/>
        </authorList>
    </citation>
    <scope>NUCLEOTIDE SEQUENCE [LARGE SCALE GENOMIC DNA]</scope>
</reference>
<dbReference type="STRING" id="75743.A0A401NXL9"/>
<dbReference type="OrthoDB" id="5973539at2759"/>
<comment type="caution">
    <text evidence="5">The sequence shown here is derived from an EMBL/GenBank/DDBJ whole genome shotgun (WGS) entry which is preliminary data.</text>
</comment>
<keyword evidence="3" id="KW-0106">Calcium</keyword>
<evidence type="ECO:0000313" key="6">
    <source>
        <dbReference type="Proteomes" id="UP000288216"/>
    </source>
</evidence>
<protein>
    <recommendedName>
        <fullName evidence="7">Phosphoribosyltransferase C-terminal domain-containing protein</fullName>
    </recommendedName>
</protein>
<keyword evidence="6" id="KW-1185">Reference proteome</keyword>
<evidence type="ECO:0000256" key="2">
    <source>
        <dbReference type="ARBA" id="ARBA00022723"/>
    </source>
</evidence>
<dbReference type="AlphaFoldDB" id="A0A401NXL9"/>
<dbReference type="Proteomes" id="UP000288216">
    <property type="component" value="Unassembled WGS sequence"/>
</dbReference>
<dbReference type="GO" id="GO:0030672">
    <property type="term" value="C:synaptic vesicle membrane"/>
    <property type="evidence" value="ECO:0007669"/>
    <property type="project" value="TreeGrafter"/>
</dbReference>
<evidence type="ECO:0000313" key="5">
    <source>
        <dbReference type="EMBL" id="GCB65600.1"/>
    </source>
</evidence>
<gene>
    <name evidence="5" type="ORF">scyTo_0007753</name>
</gene>
<evidence type="ECO:0008006" key="7">
    <source>
        <dbReference type="Google" id="ProtNLM"/>
    </source>
</evidence>
<sequence length="188" mass="22146">MLNLAKENFTHLSSLGLKDHQLKETYKISQNAPYQYKHLKSTFPQIHNAYCNELWWGEENERKSLLDKLTAIQEVGVAVQNGLDEVACLYERIKNTFNWTVNFLSWMIVFVLTALTIILYFIPLRYILLVWGIHKFTKKLRNPLLIDNNEVLDFLSRVHSDMQMVHFHELNQETSQGFTIFKKKMIPG</sequence>
<evidence type="ECO:0000256" key="4">
    <source>
        <dbReference type="SAM" id="Phobius"/>
    </source>
</evidence>
<dbReference type="GO" id="GO:0005509">
    <property type="term" value="F:calcium ion binding"/>
    <property type="evidence" value="ECO:0007669"/>
    <property type="project" value="TreeGrafter"/>
</dbReference>
<keyword evidence="2" id="KW-0479">Metal-binding</keyword>
<name>A0A401NXL9_SCYTO</name>
<dbReference type="GO" id="GO:0046928">
    <property type="term" value="P:regulation of neurotransmitter secretion"/>
    <property type="evidence" value="ECO:0007669"/>
    <property type="project" value="TreeGrafter"/>
</dbReference>
<dbReference type="PANTHER" id="PTHR45911">
    <property type="entry name" value="C2 DOMAIN-CONTAINING PROTEIN"/>
    <property type="match status" value="1"/>
</dbReference>
<evidence type="ECO:0000256" key="1">
    <source>
        <dbReference type="ARBA" id="ARBA00007923"/>
    </source>
</evidence>
<organism evidence="5 6">
    <name type="scientific">Scyliorhinus torazame</name>
    <name type="common">Cloudy catshark</name>
    <name type="synonym">Catulus torazame</name>
    <dbReference type="NCBI Taxonomy" id="75743"/>
    <lineage>
        <taxon>Eukaryota</taxon>
        <taxon>Metazoa</taxon>
        <taxon>Chordata</taxon>
        <taxon>Craniata</taxon>
        <taxon>Vertebrata</taxon>
        <taxon>Chondrichthyes</taxon>
        <taxon>Elasmobranchii</taxon>
        <taxon>Galeomorphii</taxon>
        <taxon>Galeoidea</taxon>
        <taxon>Carcharhiniformes</taxon>
        <taxon>Scyliorhinidae</taxon>
        <taxon>Scyliorhinus</taxon>
    </lineage>
</organism>
<keyword evidence="4" id="KW-0472">Membrane</keyword>
<dbReference type="EMBL" id="BFAA01002861">
    <property type="protein sequence ID" value="GCB65600.1"/>
    <property type="molecule type" value="Genomic_DNA"/>
</dbReference>
<proteinExistence type="inferred from homology"/>
<feature type="transmembrane region" description="Helical" evidence="4">
    <location>
        <begin position="103"/>
        <end position="131"/>
    </location>
</feature>
<accession>A0A401NXL9</accession>
<evidence type="ECO:0000256" key="3">
    <source>
        <dbReference type="ARBA" id="ARBA00022837"/>
    </source>
</evidence>
<keyword evidence="4" id="KW-0812">Transmembrane</keyword>